<dbReference type="Pfam" id="PF10021">
    <property type="entry name" value="PARG_cat_microb"/>
    <property type="match status" value="1"/>
</dbReference>
<dbReference type="PANTHER" id="PTHR35596">
    <property type="entry name" value="DUF2263 DOMAIN-CONTAINING PROTEIN"/>
    <property type="match status" value="1"/>
</dbReference>
<dbReference type="PANTHER" id="PTHR35596:SF1">
    <property type="entry name" value="MICROBIAL-TYPE PARG CATALYTIC DOMAIN-CONTAINING PROTEIN"/>
    <property type="match status" value="1"/>
</dbReference>
<dbReference type="Gene3D" id="3.40.220.10">
    <property type="entry name" value="Leucine Aminopeptidase, subunit E, domain 1"/>
    <property type="match status" value="1"/>
</dbReference>
<evidence type="ECO:0000313" key="3">
    <source>
        <dbReference type="Proteomes" id="UP000308652"/>
    </source>
</evidence>
<dbReference type="Proteomes" id="UP000308652">
    <property type="component" value="Unassembled WGS sequence"/>
</dbReference>
<proteinExistence type="predicted"/>
<dbReference type="EMBL" id="ML213599">
    <property type="protein sequence ID" value="TFK39528.1"/>
    <property type="molecule type" value="Genomic_DNA"/>
</dbReference>
<protein>
    <recommendedName>
        <fullName evidence="1">Microbial-type PARG catalytic domain-containing protein</fullName>
    </recommendedName>
</protein>
<evidence type="ECO:0000259" key="1">
    <source>
        <dbReference type="Pfam" id="PF10021"/>
    </source>
</evidence>
<name>A0A5C3M6N5_9AGAR</name>
<reference evidence="2 3" key="1">
    <citation type="journal article" date="2019" name="Nat. Ecol. Evol.">
        <title>Megaphylogeny resolves global patterns of mushroom evolution.</title>
        <authorList>
            <person name="Varga T."/>
            <person name="Krizsan K."/>
            <person name="Foldi C."/>
            <person name="Dima B."/>
            <person name="Sanchez-Garcia M."/>
            <person name="Sanchez-Ramirez S."/>
            <person name="Szollosi G.J."/>
            <person name="Szarkandi J.G."/>
            <person name="Papp V."/>
            <person name="Albert L."/>
            <person name="Andreopoulos W."/>
            <person name="Angelini C."/>
            <person name="Antonin V."/>
            <person name="Barry K.W."/>
            <person name="Bougher N.L."/>
            <person name="Buchanan P."/>
            <person name="Buyck B."/>
            <person name="Bense V."/>
            <person name="Catcheside P."/>
            <person name="Chovatia M."/>
            <person name="Cooper J."/>
            <person name="Damon W."/>
            <person name="Desjardin D."/>
            <person name="Finy P."/>
            <person name="Geml J."/>
            <person name="Haridas S."/>
            <person name="Hughes K."/>
            <person name="Justo A."/>
            <person name="Karasinski D."/>
            <person name="Kautmanova I."/>
            <person name="Kiss B."/>
            <person name="Kocsube S."/>
            <person name="Kotiranta H."/>
            <person name="LaButti K.M."/>
            <person name="Lechner B.E."/>
            <person name="Liimatainen K."/>
            <person name="Lipzen A."/>
            <person name="Lukacs Z."/>
            <person name="Mihaltcheva S."/>
            <person name="Morgado L.N."/>
            <person name="Niskanen T."/>
            <person name="Noordeloos M.E."/>
            <person name="Ohm R.A."/>
            <person name="Ortiz-Santana B."/>
            <person name="Ovrebo C."/>
            <person name="Racz N."/>
            <person name="Riley R."/>
            <person name="Savchenko A."/>
            <person name="Shiryaev A."/>
            <person name="Soop K."/>
            <person name="Spirin V."/>
            <person name="Szebenyi C."/>
            <person name="Tomsovsky M."/>
            <person name="Tulloss R.E."/>
            <person name="Uehling J."/>
            <person name="Grigoriev I.V."/>
            <person name="Vagvolgyi C."/>
            <person name="Papp T."/>
            <person name="Martin F.M."/>
            <person name="Miettinen O."/>
            <person name="Hibbett D.S."/>
            <person name="Nagy L.G."/>
        </authorList>
    </citation>
    <scope>NUCLEOTIDE SEQUENCE [LARGE SCALE GENOMIC DNA]</scope>
    <source>
        <strain evidence="2 3">CBS 166.37</strain>
    </source>
</reference>
<sequence length="296" mass="32696">MLSRLTNKLSGNTTTTVRATSLAGRQIIANDTVARSESIVAENLSEGASLDSIFIPKQLPALDASALPNSTYQPSDIAVVNSDSFTCARKVMEKYPEARGKTAVLNLASDERPAGGWIASLSRTQEEALCYSSTLYRTLKECYYPWPNVGPGSIAGVFSPGVVIFKDDLDHDCKDLTVEDRRVVSVITVAAPRWRKLTEDNESFQNPSDIDDLRGKIRLVYRMAARHGQQYLVLGAMGCGAYGCPPRFVAEEMKAILLEDEFKGWFKKVIFAVYSVRSNGVENYDIFKEIFKGVKV</sequence>
<gene>
    <name evidence="2" type="ORF">BDQ12DRAFT_681931</name>
</gene>
<dbReference type="InterPro" id="IPR012664">
    <property type="entry name" value="CHP02452"/>
</dbReference>
<dbReference type="InterPro" id="IPR043472">
    <property type="entry name" value="Macro_dom-like"/>
</dbReference>
<organism evidence="2 3">
    <name type="scientific">Crucibulum laeve</name>
    <dbReference type="NCBI Taxonomy" id="68775"/>
    <lineage>
        <taxon>Eukaryota</taxon>
        <taxon>Fungi</taxon>
        <taxon>Dikarya</taxon>
        <taxon>Basidiomycota</taxon>
        <taxon>Agaricomycotina</taxon>
        <taxon>Agaricomycetes</taxon>
        <taxon>Agaricomycetidae</taxon>
        <taxon>Agaricales</taxon>
        <taxon>Agaricineae</taxon>
        <taxon>Nidulariaceae</taxon>
        <taxon>Crucibulum</taxon>
    </lineage>
</organism>
<feature type="domain" description="Microbial-type PARG catalytic" evidence="1">
    <location>
        <begin position="64"/>
        <end position="167"/>
    </location>
</feature>
<dbReference type="NCBIfam" id="TIGR02452">
    <property type="entry name" value="TIGR02452 family protein"/>
    <property type="match status" value="1"/>
</dbReference>
<dbReference type="SUPFAM" id="SSF52949">
    <property type="entry name" value="Macro domain-like"/>
    <property type="match status" value="1"/>
</dbReference>
<dbReference type="OrthoDB" id="9985428at2759"/>
<keyword evidence="3" id="KW-1185">Reference proteome</keyword>
<evidence type="ECO:0000313" key="2">
    <source>
        <dbReference type="EMBL" id="TFK39528.1"/>
    </source>
</evidence>
<dbReference type="AlphaFoldDB" id="A0A5C3M6N5"/>
<accession>A0A5C3M6N5</accession>
<dbReference type="InterPro" id="IPR019261">
    <property type="entry name" value="PARG_cat_microbial"/>
</dbReference>
<dbReference type="PIRSF" id="PIRSF014899">
    <property type="entry name" value="UCP014899"/>
    <property type="match status" value="1"/>
</dbReference>
<dbReference type="STRING" id="68775.A0A5C3M6N5"/>